<dbReference type="SUPFAM" id="SSF54631">
    <property type="entry name" value="CBS-domain pair"/>
    <property type="match status" value="1"/>
</dbReference>
<evidence type="ECO:0000256" key="10">
    <source>
        <dbReference type="PROSITE-ProRule" id="PRU01193"/>
    </source>
</evidence>
<dbReference type="FunFam" id="3.10.580.10:FF:000002">
    <property type="entry name" value="Magnesium/cobalt efflux protein CorC"/>
    <property type="match status" value="1"/>
</dbReference>
<dbReference type="GO" id="GO:0005886">
    <property type="term" value="C:plasma membrane"/>
    <property type="evidence" value="ECO:0007669"/>
    <property type="project" value="UniProtKB-SubCell"/>
</dbReference>
<keyword evidence="6 10" id="KW-1133">Transmembrane helix</keyword>
<evidence type="ECO:0000256" key="7">
    <source>
        <dbReference type="ARBA" id="ARBA00023122"/>
    </source>
</evidence>
<evidence type="ECO:0000256" key="9">
    <source>
        <dbReference type="PROSITE-ProRule" id="PRU00703"/>
    </source>
</evidence>
<keyword evidence="4 10" id="KW-0812">Transmembrane</keyword>
<evidence type="ECO:0000256" key="3">
    <source>
        <dbReference type="ARBA" id="ARBA00022475"/>
    </source>
</evidence>
<dbReference type="Gene3D" id="3.10.580.10">
    <property type="entry name" value="CBS-domain"/>
    <property type="match status" value="1"/>
</dbReference>
<dbReference type="PROSITE" id="PS51846">
    <property type="entry name" value="CNNM"/>
    <property type="match status" value="1"/>
</dbReference>
<evidence type="ECO:0000313" key="15">
    <source>
        <dbReference type="Proteomes" id="UP000286715"/>
    </source>
</evidence>
<dbReference type="InterPro" id="IPR019862">
    <property type="entry name" value="Motility-assoc_prot_GldE"/>
</dbReference>
<evidence type="ECO:0000259" key="12">
    <source>
        <dbReference type="PROSITE" id="PS51371"/>
    </source>
</evidence>
<dbReference type="PANTHER" id="PTHR22777">
    <property type="entry name" value="HEMOLYSIN-RELATED"/>
    <property type="match status" value="1"/>
</dbReference>
<sequence length="390" mass="44750">MKISDLESLKVYNKTLANKLYKIYDDKKKTLATILIGNNLVNVSIVILSTYLSDQLFDFQGNENVKLLFELFAITSVILIFGEIVPKILATKFKIQLSRNLIGPIQFFTLVFKPIIYILLKISDFFDNYFKRKYTEKISVDDLSQALEITTADDDSSETSLYQEIVRFGTITVKQVMTPRMDICGVSCTSSFADVLKEIRNTGYSRLPVYEIDLDHITGILYIKDILMHIDKVDFDWKSKIRPAYFVPESKKIDDLLQEFRQKKIHIAIVIDEYGGTSGLVTLEDVIEEVVGEINDEFDMESPVYTQIDENNYIFEGKTGIGEFCKIMNVDDEMFDDVKGDAETLGGLILEIVGNTPSINQEIEFPPFTFKVESFEKRRIRRVKVTKHAE</sequence>
<dbReference type="Pfam" id="PF00571">
    <property type="entry name" value="CBS"/>
    <property type="match status" value="2"/>
</dbReference>
<dbReference type="InterPro" id="IPR036318">
    <property type="entry name" value="FAD-bd_PCMH-like_sf"/>
</dbReference>
<comment type="caution">
    <text evidence="14">The sequence shown here is derived from an EMBL/GenBank/DDBJ whole genome shotgun (WGS) entry which is preliminary data.</text>
</comment>
<dbReference type="InterPro" id="IPR016169">
    <property type="entry name" value="FAD-bd_PCMH_sub2"/>
</dbReference>
<dbReference type="InterPro" id="IPR000644">
    <property type="entry name" value="CBS_dom"/>
</dbReference>
<gene>
    <name evidence="14" type="ORF">JCM31826_19550</name>
</gene>
<accession>A0A401XNC5</accession>
<feature type="domain" description="CBS" evidence="12">
    <location>
        <begin position="177"/>
        <end position="239"/>
    </location>
</feature>
<dbReference type="GO" id="GO:0050660">
    <property type="term" value="F:flavin adenine dinucleotide binding"/>
    <property type="evidence" value="ECO:0007669"/>
    <property type="project" value="InterPro"/>
</dbReference>
<evidence type="ECO:0000256" key="5">
    <source>
        <dbReference type="ARBA" id="ARBA00022737"/>
    </source>
</evidence>
<dbReference type="Gene3D" id="3.30.465.10">
    <property type="match status" value="1"/>
</dbReference>
<keyword evidence="15" id="KW-1185">Reference proteome</keyword>
<dbReference type="SUPFAM" id="SSF56176">
    <property type="entry name" value="FAD-binding/transporter-associated domain-like"/>
    <property type="match status" value="1"/>
</dbReference>
<keyword evidence="5" id="KW-0677">Repeat</keyword>
<evidence type="ECO:0000256" key="2">
    <source>
        <dbReference type="ARBA" id="ARBA00006337"/>
    </source>
</evidence>
<feature type="domain" description="CNNM transmembrane" evidence="13">
    <location>
        <begin position="1"/>
        <end position="161"/>
    </location>
</feature>
<protein>
    <submittedName>
        <fullName evidence="14">Hemolysin</fullName>
    </submittedName>
</protein>
<dbReference type="PROSITE" id="PS51371">
    <property type="entry name" value="CBS"/>
    <property type="match status" value="2"/>
</dbReference>
<dbReference type="SMART" id="SM01091">
    <property type="entry name" value="CorC_HlyC"/>
    <property type="match status" value="1"/>
</dbReference>
<dbReference type="InterPro" id="IPR044751">
    <property type="entry name" value="Ion_transp-like_CBS"/>
</dbReference>
<feature type="domain" description="CBS" evidence="12">
    <location>
        <begin position="240"/>
        <end position="297"/>
    </location>
</feature>
<dbReference type="InterPro" id="IPR046342">
    <property type="entry name" value="CBS_dom_sf"/>
</dbReference>
<dbReference type="Proteomes" id="UP000286715">
    <property type="component" value="Unassembled WGS sequence"/>
</dbReference>
<keyword evidence="3" id="KW-1003">Cell membrane</keyword>
<comment type="subcellular location">
    <subcellularLocation>
        <location evidence="1">Cell membrane</location>
        <topology evidence="1">Multi-pass membrane protein</topology>
    </subcellularLocation>
</comment>
<evidence type="ECO:0000256" key="1">
    <source>
        <dbReference type="ARBA" id="ARBA00004651"/>
    </source>
</evidence>
<feature type="transmembrane region" description="Helical" evidence="11">
    <location>
        <begin position="101"/>
        <end position="120"/>
    </location>
</feature>
<evidence type="ECO:0000256" key="11">
    <source>
        <dbReference type="SAM" id="Phobius"/>
    </source>
</evidence>
<dbReference type="NCBIfam" id="TIGR03520">
    <property type="entry name" value="GldE"/>
    <property type="match status" value="1"/>
</dbReference>
<reference evidence="14 15" key="1">
    <citation type="submission" date="2018-11" db="EMBL/GenBank/DDBJ databases">
        <title>Schleiferia aggregans sp. nov., a moderately thermophilic heterotrophic bacterium isolated from microbial mats at a terrestrial hot spring.</title>
        <authorList>
            <person name="Iino T."/>
            <person name="Ohkuma M."/>
            <person name="Haruta S."/>
        </authorList>
    </citation>
    <scope>NUCLEOTIDE SEQUENCE [LARGE SCALE GENOMIC DNA]</scope>
    <source>
        <strain evidence="14 15">LA</strain>
    </source>
</reference>
<name>A0A401XNC5_9FLAO</name>
<evidence type="ECO:0000256" key="4">
    <source>
        <dbReference type="ARBA" id="ARBA00022692"/>
    </source>
</evidence>
<feature type="transmembrane region" description="Helical" evidence="11">
    <location>
        <begin position="71"/>
        <end position="89"/>
    </location>
</feature>
<evidence type="ECO:0000259" key="13">
    <source>
        <dbReference type="PROSITE" id="PS51846"/>
    </source>
</evidence>
<keyword evidence="8 10" id="KW-0472">Membrane</keyword>
<dbReference type="Pfam" id="PF01595">
    <property type="entry name" value="CNNM"/>
    <property type="match status" value="1"/>
</dbReference>
<feature type="transmembrane region" description="Helical" evidence="11">
    <location>
        <begin position="31"/>
        <end position="51"/>
    </location>
</feature>
<dbReference type="AlphaFoldDB" id="A0A401XNC5"/>
<evidence type="ECO:0000256" key="6">
    <source>
        <dbReference type="ARBA" id="ARBA00022989"/>
    </source>
</evidence>
<dbReference type="InterPro" id="IPR002550">
    <property type="entry name" value="CNNM"/>
</dbReference>
<dbReference type="EMBL" id="BHZE01000024">
    <property type="protein sequence ID" value="GCD78473.1"/>
    <property type="molecule type" value="Genomic_DNA"/>
</dbReference>
<dbReference type="SMART" id="SM00116">
    <property type="entry name" value="CBS"/>
    <property type="match status" value="2"/>
</dbReference>
<proteinExistence type="inferred from homology"/>
<dbReference type="InterPro" id="IPR005170">
    <property type="entry name" value="Transptr-assoc_dom"/>
</dbReference>
<organism evidence="14 15">
    <name type="scientific">Thermaurantimonas aggregans</name>
    <dbReference type="NCBI Taxonomy" id="2173829"/>
    <lineage>
        <taxon>Bacteria</taxon>
        <taxon>Pseudomonadati</taxon>
        <taxon>Bacteroidota</taxon>
        <taxon>Flavobacteriia</taxon>
        <taxon>Flavobacteriales</taxon>
        <taxon>Schleiferiaceae</taxon>
        <taxon>Thermaurantimonas</taxon>
    </lineage>
</organism>
<evidence type="ECO:0000256" key="8">
    <source>
        <dbReference type="ARBA" id="ARBA00023136"/>
    </source>
</evidence>
<comment type="similarity">
    <text evidence="2">Belongs to the UPF0053 family.</text>
</comment>
<keyword evidence="7 9" id="KW-0129">CBS domain</keyword>
<dbReference type="PANTHER" id="PTHR22777:SF32">
    <property type="entry name" value="UPF0053 INNER MEMBRANE PROTEIN YFJD"/>
    <property type="match status" value="1"/>
</dbReference>
<evidence type="ECO:0000313" key="14">
    <source>
        <dbReference type="EMBL" id="GCD78473.1"/>
    </source>
</evidence>
<dbReference type="CDD" id="cd04590">
    <property type="entry name" value="CBS_pair_CorC_HlyC_assoc"/>
    <property type="match status" value="1"/>
</dbReference>
<dbReference type="Pfam" id="PF03471">
    <property type="entry name" value="CorC_HlyC"/>
    <property type="match status" value="1"/>
</dbReference>